<name>A0A5M6DJE2_9BACT</name>
<keyword evidence="2" id="KW-1185">Reference proteome</keyword>
<reference evidence="1 2" key="1">
    <citation type="submission" date="2019-09" db="EMBL/GenBank/DDBJ databases">
        <title>Genome sequence and assembly of Adhaeribacter sp.</title>
        <authorList>
            <person name="Chhetri G."/>
        </authorList>
    </citation>
    <scope>NUCLEOTIDE SEQUENCE [LARGE SCALE GENOMIC DNA]</scope>
    <source>
        <strain evidence="1 2">DK36</strain>
    </source>
</reference>
<dbReference type="AlphaFoldDB" id="A0A5M6DJE2"/>
<dbReference type="RefSeq" id="WP_150088185.1">
    <property type="nucleotide sequence ID" value="NZ_VWSF01000005.1"/>
</dbReference>
<dbReference type="Proteomes" id="UP000323426">
    <property type="component" value="Unassembled WGS sequence"/>
</dbReference>
<accession>A0A5M6DJE2</accession>
<sequence length="134" mass="16087">MKREIKNQAGNTFLMLEYDPENRWLYLNWIGYQNLDNIKQGLREVWTMFRRFRFSKVLNDNRELIGPWDKANDWLQHELGPETTPVRIKHVAHVISPGIFGQLSVQDLQARLLHKIEIKLFEDINRAQDWLKTK</sequence>
<evidence type="ECO:0000313" key="2">
    <source>
        <dbReference type="Proteomes" id="UP000323426"/>
    </source>
</evidence>
<proteinExistence type="predicted"/>
<protein>
    <recommendedName>
        <fullName evidence="3">STAS/SEC14 domain-containing protein</fullName>
    </recommendedName>
</protein>
<gene>
    <name evidence="1" type="ORF">F0145_09620</name>
</gene>
<comment type="caution">
    <text evidence="1">The sequence shown here is derived from an EMBL/GenBank/DDBJ whole genome shotgun (WGS) entry which is preliminary data.</text>
</comment>
<evidence type="ECO:0000313" key="1">
    <source>
        <dbReference type="EMBL" id="KAA5547563.1"/>
    </source>
</evidence>
<dbReference type="EMBL" id="VWSF01000005">
    <property type="protein sequence ID" value="KAA5547563.1"/>
    <property type="molecule type" value="Genomic_DNA"/>
</dbReference>
<evidence type="ECO:0008006" key="3">
    <source>
        <dbReference type="Google" id="ProtNLM"/>
    </source>
</evidence>
<organism evidence="1 2">
    <name type="scientific">Adhaeribacter rhizoryzae</name>
    <dbReference type="NCBI Taxonomy" id="2607907"/>
    <lineage>
        <taxon>Bacteria</taxon>
        <taxon>Pseudomonadati</taxon>
        <taxon>Bacteroidota</taxon>
        <taxon>Cytophagia</taxon>
        <taxon>Cytophagales</taxon>
        <taxon>Hymenobacteraceae</taxon>
        <taxon>Adhaeribacter</taxon>
    </lineage>
</organism>